<name>A0ACB7ZPG4_9AGAM</name>
<sequence>MPTLCSKKLCINLTSSQDLERNTQPYKLCGPCRARGRELRDNGDEEDIDTKSGVISNDDQDDLKRELDSKLDGDDKADLDLDVKPLTGIVASTGARSPDRVVRERARNIRRDFSDAAASDVDSEGEIAALERLVETAFEMNKIEARLRVLRARARARASQTPANQRQRVPSGAISGGKRLRQAGDLESRTNRKKGQKIM</sequence>
<accession>A0ACB7ZPG4</accession>
<dbReference type="Proteomes" id="UP000790377">
    <property type="component" value="Unassembled WGS sequence"/>
</dbReference>
<proteinExistence type="predicted"/>
<gene>
    <name evidence="1" type="ORF">BJ138DRAFT_1197923</name>
</gene>
<reference evidence="1" key="1">
    <citation type="journal article" date="2021" name="New Phytol.">
        <title>Evolutionary innovations through gain and loss of genes in the ectomycorrhizal Boletales.</title>
        <authorList>
            <person name="Wu G."/>
            <person name="Miyauchi S."/>
            <person name="Morin E."/>
            <person name="Kuo A."/>
            <person name="Drula E."/>
            <person name="Varga T."/>
            <person name="Kohler A."/>
            <person name="Feng B."/>
            <person name="Cao Y."/>
            <person name="Lipzen A."/>
            <person name="Daum C."/>
            <person name="Hundley H."/>
            <person name="Pangilinan J."/>
            <person name="Johnson J."/>
            <person name="Barry K."/>
            <person name="LaButti K."/>
            <person name="Ng V."/>
            <person name="Ahrendt S."/>
            <person name="Min B."/>
            <person name="Choi I.G."/>
            <person name="Park H."/>
            <person name="Plett J.M."/>
            <person name="Magnuson J."/>
            <person name="Spatafora J.W."/>
            <person name="Nagy L.G."/>
            <person name="Henrissat B."/>
            <person name="Grigoriev I.V."/>
            <person name="Yang Z.L."/>
            <person name="Xu J."/>
            <person name="Martin F.M."/>
        </authorList>
    </citation>
    <scope>NUCLEOTIDE SEQUENCE</scope>
    <source>
        <strain evidence="1">ATCC 28755</strain>
    </source>
</reference>
<dbReference type="EMBL" id="MU269268">
    <property type="protein sequence ID" value="KAH7903054.1"/>
    <property type="molecule type" value="Genomic_DNA"/>
</dbReference>
<comment type="caution">
    <text evidence="1">The sequence shown here is derived from an EMBL/GenBank/DDBJ whole genome shotgun (WGS) entry which is preliminary data.</text>
</comment>
<evidence type="ECO:0000313" key="1">
    <source>
        <dbReference type="EMBL" id="KAH7903054.1"/>
    </source>
</evidence>
<evidence type="ECO:0000313" key="2">
    <source>
        <dbReference type="Proteomes" id="UP000790377"/>
    </source>
</evidence>
<protein>
    <submittedName>
        <fullName evidence="1">Uncharacterized protein</fullName>
    </submittedName>
</protein>
<organism evidence="1 2">
    <name type="scientific">Hygrophoropsis aurantiaca</name>
    <dbReference type="NCBI Taxonomy" id="72124"/>
    <lineage>
        <taxon>Eukaryota</taxon>
        <taxon>Fungi</taxon>
        <taxon>Dikarya</taxon>
        <taxon>Basidiomycota</taxon>
        <taxon>Agaricomycotina</taxon>
        <taxon>Agaricomycetes</taxon>
        <taxon>Agaricomycetidae</taxon>
        <taxon>Boletales</taxon>
        <taxon>Coniophorineae</taxon>
        <taxon>Hygrophoropsidaceae</taxon>
        <taxon>Hygrophoropsis</taxon>
    </lineage>
</organism>
<keyword evidence="2" id="KW-1185">Reference proteome</keyword>